<sequence length="238" mass="26423">MKRRTFLQTTLALAPYGAGAVGPFTQQPVGESVIINAGVGGNNTVDLLARIEADCLAHRPELTILMIGTNDVNSRKHVPVDAYGQNLRQLCTKLKAARSEVVLMTILPVYEPYLMTRHDPNFYKPEGHPARTRQLNQLVRDTATSFEFPWLDMHHVFASVGNIGLDRSSLLKNEANSGKTDGVHPTPDGYRLMAVTLYTFLAQRQLLRNRIVCFGDSITRGDADDQTYPAYLQRLIAG</sequence>
<dbReference type="PANTHER" id="PTHR30383">
    <property type="entry name" value="THIOESTERASE 1/PROTEASE 1/LYSOPHOSPHOLIPASE L1"/>
    <property type="match status" value="1"/>
</dbReference>
<organism evidence="2 3">
    <name type="scientific">Fibrella aestuarina BUZ 2</name>
    <dbReference type="NCBI Taxonomy" id="1166018"/>
    <lineage>
        <taxon>Bacteria</taxon>
        <taxon>Pseudomonadati</taxon>
        <taxon>Bacteroidota</taxon>
        <taxon>Cytophagia</taxon>
        <taxon>Cytophagales</taxon>
        <taxon>Spirosomataceae</taxon>
        <taxon>Fibrella</taxon>
    </lineage>
</organism>
<dbReference type="eggNOG" id="COG2755">
    <property type="taxonomic scope" value="Bacteria"/>
</dbReference>
<keyword evidence="3" id="KW-1185">Reference proteome</keyword>
<name>I0KEJ8_9BACT</name>
<dbReference type="HOGENOM" id="CLU_1151447_0_0_10"/>
<dbReference type="GO" id="GO:0004622">
    <property type="term" value="F:phosphatidylcholine lysophospholipase activity"/>
    <property type="evidence" value="ECO:0007669"/>
    <property type="project" value="TreeGrafter"/>
</dbReference>
<dbReference type="InterPro" id="IPR013830">
    <property type="entry name" value="SGNH_hydro"/>
</dbReference>
<evidence type="ECO:0000313" key="2">
    <source>
        <dbReference type="EMBL" id="CCH02551.1"/>
    </source>
</evidence>
<dbReference type="InterPro" id="IPR051532">
    <property type="entry name" value="Ester_Hydrolysis_Enzymes"/>
</dbReference>
<dbReference type="Gene3D" id="3.40.50.1110">
    <property type="entry name" value="SGNH hydrolase"/>
    <property type="match status" value="1"/>
</dbReference>
<dbReference type="SUPFAM" id="SSF52266">
    <property type="entry name" value="SGNH hydrolase"/>
    <property type="match status" value="1"/>
</dbReference>
<reference evidence="2 3" key="1">
    <citation type="journal article" date="2012" name="J. Bacteriol.">
        <title>Genome Sequence of Fibrella aestuarina BUZ 2T, a Filamentous Marine Bacterium.</title>
        <authorList>
            <person name="Filippini M."/>
            <person name="Qi W."/>
            <person name="Blom J."/>
            <person name="Goesmann A."/>
            <person name="Smits T.H."/>
            <person name="Bagheri H.C."/>
        </authorList>
    </citation>
    <scope>NUCLEOTIDE SEQUENCE [LARGE SCALE GENOMIC DNA]</scope>
    <source>
        <strain evidence="3">BUZ 2T</strain>
    </source>
</reference>
<dbReference type="STRING" id="1166018.FAES_4552"/>
<dbReference type="KEGG" id="fae:FAES_4552"/>
<dbReference type="Proteomes" id="UP000011058">
    <property type="component" value="Chromosome"/>
</dbReference>
<evidence type="ECO:0000259" key="1">
    <source>
        <dbReference type="Pfam" id="PF13472"/>
    </source>
</evidence>
<dbReference type="OrthoDB" id="9794725at2"/>
<dbReference type="Pfam" id="PF13472">
    <property type="entry name" value="Lipase_GDSL_2"/>
    <property type="match status" value="1"/>
</dbReference>
<dbReference type="AlphaFoldDB" id="I0KEJ8"/>
<dbReference type="EMBL" id="HE796683">
    <property type="protein sequence ID" value="CCH02551.1"/>
    <property type="molecule type" value="Genomic_DNA"/>
</dbReference>
<protein>
    <recommendedName>
        <fullName evidence="1">SGNH hydrolase-type esterase domain-containing protein</fullName>
    </recommendedName>
</protein>
<accession>I0KEJ8</accession>
<gene>
    <name evidence="2" type="ORF">FAES_4552</name>
</gene>
<feature type="domain" description="SGNH hydrolase-type esterase" evidence="1">
    <location>
        <begin position="29"/>
        <end position="192"/>
    </location>
</feature>
<proteinExistence type="predicted"/>
<dbReference type="PANTHER" id="PTHR30383:SF5">
    <property type="entry name" value="SGNH HYDROLASE-TYPE ESTERASE DOMAIN-CONTAINING PROTEIN"/>
    <property type="match status" value="1"/>
</dbReference>
<dbReference type="RefSeq" id="WP_015333650.1">
    <property type="nucleotide sequence ID" value="NC_020054.1"/>
</dbReference>
<dbReference type="InterPro" id="IPR036514">
    <property type="entry name" value="SGNH_hydro_sf"/>
</dbReference>
<evidence type="ECO:0000313" key="3">
    <source>
        <dbReference type="Proteomes" id="UP000011058"/>
    </source>
</evidence>